<dbReference type="InterPro" id="IPR011993">
    <property type="entry name" value="PH-like_dom_sf"/>
</dbReference>
<name>A0A914NHT0_MELIC</name>
<proteinExistence type="predicted"/>
<evidence type="ECO:0000313" key="2">
    <source>
        <dbReference type="Proteomes" id="UP000887563"/>
    </source>
</evidence>
<feature type="domain" description="SOS1/NGEF-like PH" evidence="1">
    <location>
        <begin position="122"/>
        <end position="214"/>
    </location>
</feature>
<sequence length="218" mass="24501">MMGLLAQINASMEQLKLLDYSGALNLGSLRLRTEFTVSIFYRSKSAGAKELIKHCPTEQSLQHVQTALTSMMGLLTRIYASMEHLVLLGYSGDCLGSLRLKTEATISIFHRAKAGAKTANSGRKKGNEQEMHLLYFDGGILLCDLQTTTTTQDCQYFIHKFCIPVESLGFAKNSRNSNERFEIWDTKSGNSAKYCFVIKISNEDIRKMLIRKLSKKLL</sequence>
<dbReference type="Gene3D" id="2.30.29.30">
    <property type="entry name" value="Pleckstrin-homology domain (PH domain)/Phosphotyrosine-binding domain (PTB)"/>
    <property type="match status" value="1"/>
</dbReference>
<dbReference type="Proteomes" id="UP000887563">
    <property type="component" value="Unplaced"/>
</dbReference>
<organism evidence="2 3">
    <name type="scientific">Meloidogyne incognita</name>
    <name type="common">Southern root-knot nematode worm</name>
    <name type="synonym">Oxyuris incognita</name>
    <dbReference type="NCBI Taxonomy" id="6306"/>
    <lineage>
        <taxon>Eukaryota</taxon>
        <taxon>Metazoa</taxon>
        <taxon>Ecdysozoa</taxon>
        <taxon>Nematoda</taxon>
        <taxon>Chromadorea</taxon>
        <taxon>Rhabditida</taxon>
        <taxon>Tylenchina</taxon>
        <taxon>Tylenchomorpha</taxon>
        <taxon>Tylenchoidea</taxon>
        <taxon>Meloidogynidae</taxon>
        <taxon>Meloidogyninae</taxon>
        <taxon>Meloidogyne</taxon>
        <taxon>Meloidogyne incognita group</taxon>
    </lineage>
</organism>
<reference evidence="3" key="1">
    <citation type="submission" date="2022-11" db="UniProtKB">
        <authorList>
            <consortium name="WormBaseParasite"/>
        </authorList>
    </citation>
    <scope>IDENTIFICATION</scope>
</reference>
<dbReference type="Pfam" id="PF22697">
    <property type="entry name" value="SOS1_NGEF_PH"/>
    <property type="match status" value="1"/>
</dbReference>
<dbReference type="InterPro" id="IPR055251">
    <property type="entry name" value="SOS1_NGEF_PH"/>
</dbReference>
<dbReference type="WBParaSite" id="Minc3s06613g40067">
    <property type="protein sequence ID" value="Minc3s06613g40067"/>
    <property type="gene ID" value="Minc3s06613g40067"/>
</dbReference>
<evidence type="ECO:0000259" key="1">
    <source>
        <dbReference type="Pfam" id="PF22697"/>
    </source>
</evidence>
<keyword evidence="2" id="KW-1185">Reference proteome</keyword>
<protein>
    <recommendedName>
        <fullName evidence="1">SOS1/NGEF-like PH domain-containing protein</fullName>
    </recommendedName>
</protein>
<accession>A0A914NHT0</accession>
<evidence type="ECO:0000313" key="3">
    <source>
        <dbReference type="WBParaSite" id="Minc3s06613g40067"/>
    </source>
</evidence>
<dbReference type="AlphaFoldDB" id="A0A914NHT0"/>
<dbReference type="SUPFAM" id="SSF50729">
    <property type="entry name" value="PH domain-like"/>
    <property type="match status" value="1"/>
</dbReference>